<dbReference type="OrthoDB" id="74991at2759"/>
<dbReference type="EC" id="2.1.1.-" evidence="7"/>
<protein>
    <recommendedName>
        <fullName evidence="7">rRNA adenine N(6)-methyltransferase</fullName>
        <ecNumber evidence="7">2.1.1.-</ecNumber>
    </recommendedName>
</protein>
<accession>A0A6P6RUU8</accession>
<evidence type="ECO:0000256" key="1">
    <source>
        <dbReference type="ARBA" id="ARBA00022552"/>
    </source>
</evidence>
<evidence type="ECO:0000259" key="8">
    <source>
        <dbReference type="SMART" id="SM00650"/>
    </source>
</evidence>
<feature type="binding site" evidence="6">
    <location>
        <position position="114"/>
    </location>
    <ligand>
        <name>S-adenosyl-L-methionine</name>
        <dbReference type="ChEBI" id="CHEBI:59789"/>
    </ligand>
</feature>
<evidence type="ECO:0000313" key="10">
    <source>
        <dbReference type="RefSeq" id="XP_026191631.1"/>
    </source>
</evidence>
<evidence type="ECO:0000256" key="6">
    <source>
        <dbReference type="PROSITE-ProRule" id="PRU01026"/>
    </source>
</evidence>
<dbReference type="SMART" id="SM00650">
    <property type="entry name" value="rADc"/>
    <property type="match status" value="1"/>
</dbReference>
<reference evidence="10" key="1">
    <citation type="submission" date="2025-08" db="UniProtKB">
        <authorList>
            <consortium name="RefSeq"/>
        </authorList>
    </citation>
    <scope>IDENTIFICATION</scope>
</reference>
<evidence type="ECO:0000256" key="7">
    <source>
        <dbReference type="RuleBase" id="RU362106"/>
    </source>
</evidence>
<proteinExistence type="inferred from homology"/>
<keyword evidence="3 6" id="KW-0808">Transferase</keyword>
<feature type="binding site" evidence="6">
    <location>
        <position position="141"/>
    </location>
    <ligand>
        <name>S-adenosyl-L-methionine</name>
        <dbReference type="ChEBI" id="CHEBI:59789"/>
    </ligand>
</feature>
<keyword evidence="9" id="KW-1185">Reference proteome</keyword>
<keyword evidence="2 6" id="KW-0489">Methyltransferase</keyword>
<evidence type="ECO:0000313" key="9">
    <source>
        <dbReference type="Proteomes" id="UP000515125"/>
    </source>
</evidence>
<dbReference type="FunFam" id="3.40.50.150:FF:000081">
    <property type="entry name" value="rRNA adenine N(6)-methyltransferase"/>
    <property type="match status" value="1"/>
</dbReference>
<dbReference type="PANTHER" id="PTHR11727:SF7">
    <property type="entry name" value="DIMETHYLADENOSINE TRANSFERASE-RELATED"/>
    <property type="match status" value="1"/>
</dbReference>
<evidence type="ECO:0000256" key="2">
    <source>
        <dbReference type="ARBA" id="ARBA00022603"/>
    </source>
</evidence>
<dbReference type="Pfam" id="PF00398">
    <property type="entry name" value="RrnaAD"/>
    <property type="match status" value="1"/>
</dbReference>
<dbReference type="PROSITE" id="PS51689">
    <property type="entry name" value="SAM_RNA_A_N6_MT"/>
    <property type="match status" value="1"/>
</dbReference>
<dbReference type="Gene3D" id="3.40.50.150">
    <property type="entry name" value="Vaccinia Virus protein VP39"/>
    <property type="match status" value="1"/>
</dbReference>
<gene>
    <name evidence="10" type="primary">LOC34617427</name>
</gene>
<keyword evidence="4 6" id="KW-0949">S-adenosyl-L-methionine</keyword>
<dbReference type="GeneID" id="34617427"/>
<sequence length="361" mass="39930">MALRAVRNRQARAAAVSPYAHPAAAPTVIRPLCSSSNASSAVSSARGGTKCADTATFPLQKKFGQHLLKNPGILDKLLAAANITSSDVVLEIGPGTGNLTVRLLPLARRVIAMDIDSRMVAEVQRRCQSLGFSNLEIVHGDALRQDLGSFDVCAANLPYQISSPFLFKLLAHKHAFRCAVLMFQEEFGERLLAQPGEPRYCRLAANVHLFAKVTRVCKVDRNSFRPPPKVDSVIVKITPRKEILPVDFREWNGLLRICFTRKRKTLRSIFKKPSVLSMLEQNHKVVSAFKGAAPVNGSQFRDLCFEAIQEAGVSDRRSVSISTAEFYKLLLEFHRRSIFFQNAADLELNKEDTKEGISAGK</sequence>
<dbReference type="InterPro" id="IPR020598">
    <property type="entry name" value="rRNA_Ade_methylase_Trfase_N"/>
</dbReference>
<evidence type="ECO:0000256" key="4">
    <source>
        <dbReference type="ARBA" id="ARBA00022691"/>
    </source>
</evidence>
<dbReference type="GO" id="GO:0003723">
    <property type="term" value="F:RNA binding"/>
    <property type="evidence" value="ECO:0007669"/>
    <property type="project" value="UniProtKB-UniRule"/>
</dbReference>
<organism evidence="9 10">
    <name type="scientific">Cyclospora cayetanensis</name>
    <dbReference type="NCBI Taxonomy" id="88456"/>
    <lineage>
        <taxon>Eukaryota</taxon>
        <taxon>Sar</taxon>
        <taxon>Alveolata</taxon>
        <taxon>Apicomplexa</taxon>
        <taxon>Conoidasida</taxon>
        <taxon>Coccidia</taxon>
        <taxon>Eucoccidiorida</taxon>
        <taxon>Eimeriorina</taxon>
        <taxon>Eimeriidae</taxon>
        <taxon>Cyclospora</taxon>
    </lineage>
</organism>
<dbReference type="CDD" id="cd02440">
    <property type="entry name" value="AdoMet_MTases"/>
    <property type="match status" value="1"/>
</dbReference>
<dbReference type="InterPro" id="IPR001737">
    <property type="entry name" value="KsgA/Erm"/>
</dbReference>
<feature type="domain" description="Ribosomal RNA adenine methylase transferase N-terminal" evidence="8">
    <location>
        <begin position="73"/>
        <end position="241"/>
    </location>
</feature>
<feature type="binding site" evidence="6">
    <location>
        <position position="68"/>
    </location>
    <ligand>
        <name>S-adenosyl-L-methionine</name>
        <dbReference type="ChEBI" id="CHEBI:59789"/>
    </ligand>
</feature>
<dbReference type="NCBIfam" id="TIGR00755">
    <property type="entry name" value="ksgA"/>
    <property type="match status" value="1"/>
</dbReference>
<dbReference type="Gene3D" id="1.10.8.480">
    <property type="match status" value="1"/>
</dbReference>
<dbReference type="GO" id="GO:0000179">
    <property type="term" value="F:rRNA (adenine-N6,N6-)-dimethyltransferase activity"/>
    <property type="evidence" value="ECO:0007669"/>
    <property type="project" value="UniProtKB-UniRule"/>
</dbReference>
<evidence type="ECO:0000256" key="5">
    <source>
        <dbReference type="ARBA" id="ARBA00022884"/>
    </source>
</evidence>
<comment type="similarity">
    <text evidence="6 7">Belongs to the class I-like SAM-binding methyltransferase superfamily. rRNA adenine N(6)-methyltransferase family.</text>
</comment>
<feature type="binding site" evidence="6">
    <location>
        <position position="93"/>
    </location>
    <ligand>
        <name>S-adenosyl-L-methionine</name>
        <dbReference type="ChEBI" id="CHEBI:59789"/>
    </ligand>
</feature>
<name>A0A6P6RUU8_9EIME</name>
<dbReference type="InterPro" id="IPR011530">
    <property type="entry name" value="rRNA_adenine_dimethylase"/>
</dbReference>
<dbReference type="RefSeq" id="XP_026191631.1">
    <property type="nucleotide sequence ID" value="XM_026335846.1"/>
</dbReference>
<keyword evidence="1 7" id="KW-0698">rRNA processing</keyword>
<dbReference type="PANTHER" id="PTHR11727">
    <property type="entry name" value="DIMETHYLADENOSINE TRANSFERASE"/>
    <property type="match status" value="1"/>
</dbReference>
<dbReference type="HAMAP" id="MF_00607">
    <property type="entry name" value="16SrRNA_methyltr_A"/>
    <property type="match status" value="1"/>
</dbReference>
<evidence type="ECO:0000256" key="3">
    <source>
        <dbReference type="ARBA" id="ARBA00022679"/>
    </source>
</evidence>
<dbReference type="AlphaFoldDB" id="A0A6P6RUU8"/>
<dbReference type="InterPro" id="IPR029063">
    <property type="entry name" value="SAM-dependent_MTases_sf"/>
</dbReference>
<feature type="binding site" evidence="6">
    <location>
        <position position="156"/>
    </location>
    <ligand>
        <name>S-adenosyl-L-methionine</name>
        <dbReference type="ChEBI" id="CHEBI:59789"/>
    </ligand>
</feature>
<feature type="binding site" evidence="6">
    <location>
        <position position="66"/>
    </location>
    <ligand>
        <name>S-adenosyl-L-methionine</name>
        <dbReference type="ChEBI" id="CHEBI:59789"/>
    </ligand>
</feature>
<dbReference type="SUPFAM" id="SSF53335">
    <property type="entry name" value="S-adenosyl-L-methionine-dependent methyltransferases"/>
    <property type="match status" value="1"/>
</dbReference>
<dbReference type="Proteomes" id="UP000515125">
    <property type="component" value="Unplaced"/>
</dbReference>
<keyword evidence="5 6" id="KW-0694">RNA-binding</keyword>